<feature type="compositionally biased region" description="Basic and acidic residues" evidence="1">
    <location>
        <begin position="221"/>
        <end position="233"/>
    </location>
</feature>
<organism evidence="3 4">
    <name type="scientific">Pinctada imbricata</name>
    <name type="common">Atlantic pearl-oyster</name>
    <name type="synonym">Pinctada martensii</name>
    <dbReference type="NCBI Taxonomy" id="66713"/>
    <lineage>
        <taxon>Eukaryota</taxon>
        <taxon>Metazoa</taxon>
        <taxon>Spiralia</taxon>
        <taxon>Lophotrochozoa</taxon>
        <taxon>Mollusca</taxon>
        <taxon>Bivalvia</taxon>
        <taxon>Autobranchia</taxon>
        <taxon>Pteriomorphia</taxon>
        <taxon>Pterioida</taxon>
        <taxon>Pterioidea</taxon>
        <taxon>Pteriidae</taxon>
        <taxon>Pinctada</taxon>
    </lineage>
</organism>
<gene>
    <name evidence="3" type="ORF">FSP39_014790</name>
</gene>
<evidence type="ECO:0000313" key="4">
    <source>
        <dbReference type="Proteomes" id="UP001186944"/>
    </source>
</evidence>
<feature type="region of interest" description="Disordered" evidence="1">
    <location>
        <begin position="196"/>
        <end position="233"/>
    </location>
</feature>
<feature type="signal peptide" evidence="2">
    <location>
        <begin position="1"/>
        <end position="19"/>
    </location>
</feature>
<reference evidence="3" key="1">
    <citation type="submission" date="2019-08" db="EMBL/GenBank/DDBJ databases">
        <title>The improved chromosome-level genome for the pearl oyster Pinctada fucata martensii using PacBio sequencing and Hi-C.</title>
        <authorList>
            <person name="Zheng Z."/>
        </authorList>
    </citation>
    <scope>NUCLEOTIDE SEQUENCE</scope>
    <source>
        <strain evidence="3">ZZ-2019</strain>
        <tissue evidence="3">Adductor muscle</tissue>
    </source>
</reference>
<keyword evidence="4" id="KW-1185">Reference proteome</keyword>
<dbReference type="EMBL" id="VSWD01000005">
    <property type="protein sequence ID" value="KAK3102899.1"/>
    <property type="molecule type" value="Genomic_DNA"/>
</dbReference>
<evidence type="ECO:0000256" key="2">
    <source>
        <dbReference type="SAM" id="SignalP"/>
    </source>
</evidence>
<dbReference type="Proteomes" id="UP001186944">
    <property type="component" value="Unassembled WGS sequence"/>
</dbReference>
<protein>
    <submittedName>
        <fullName evidence="3">Uncharacterized protein</fullName>
    </submittedName>
</protein>
<accession>A0AA89C6K6</accession>
<evidence type="ECO:0000313" key="3">
    <source>
        <dbReference type="EMBL" id="KAK3102899.1"/>
    </source>
</evidence>
<feature type="compositionally biased region" description="Basic residues" evidence="1">
    <location>
        <begin position="196"/>
        <end position="220"/>
    </location>
</feature>
<name>A0AA89C6K6_PINIB</name>
<feature type="chain" id="PRO_5041727233" evidence="2">
    <location>
        <begin position="20"/>
        <end position="233"/>
    </location>
</feature>
<sequence>MALLRFLVFVALIAVSVDGSRTINRRRRKVETAEDPHFENELRRVKRLGSGPYLNRVKRLRRMAVPMYADFDEGHFDPGLSRVKRHRRSPNPIMTMRNSYNNLKALARMKRVPYFREEFDSQRKKRNALNRHMKRAASKIDNRRKSLMAMRAHLTDVHRKKHRSTANLNHKRFHKSHRPHKSHRFNIPDNFRLRGRKHESAHRPRIGNKNTKKVKQHRLVAHGEAKKRELKEF</sequence>
<comment type="caution">
    <text evidence="3">The sequence shown here is derived from an EMBL/GenBank/DDBJ whole genome shotgun (WGS) entry which is preliminary data.</text>
</comment>
<evidence type="ECO:0000256" key="1">
    <source>
        <dbReference type="SAM" id="MobiDB-lite"/>
    </source>
</evidence>
<proteinExistence type="predicted"/>
<keyword evidence="2" id="KW-0732">Signal</keyword>
<dbReference type="AlphaFoldDB" id="A0AA89C6K6"/>